<comment type="caution">
    <text evidence="2">The sequence shown here is derived from an EMBL/GenBank/DDBJ whole genome shotgun (WGS) entry which is preliminary data.</text>
</comment>
<reference evidence="2 3" key="1">
    <citation type="submission" date="2020-08" db="EMBL/GenBank/DDBJ databases">
        <title>Genomic Encyclopedia of Type Strains, Phase IV (KMG-IV): sequencing the most valuable type-strain genomes for metagenomic binning, comparative biology and taxonomic classification.</title>
        <authorList>
            <person name="Goeker M."/>
        </authorList>
    </citation>
    <scope>NUCLEOTIDE SEQUENCE [LARGE SCALE GENOMIC DNA]</scope>
    <source>
        <strain evidence="2 3">DSM 12706</strain>
    </source>
</reference>
<sequence length="103" mass="10710">MLRIAITAVLLSFALAGPTSAQTVDPAAATVDLSGPPKINGGPLVTGTNTLTEKQVLRRLMRAGLSNASDLVLDDSGIWRGKAERSGINLRVGVDRLGDISTQ</sequence>
<evidence type="ECO:0000256" key="1">
    <source>
        <dbReference type="SAM" id="SignalP"/>
    </source>
</evidence>
<dbReference type="AlphaFoldDB" id="A0A7W7Z228"/>
<dbReference type="RefSeq" id="WP_184255639.1">
    <property type="nucleotide sequence ID" value="NZ_JACHIH010000005.1"/>
</dbReference>
<feature type="signal peptide" evidence="1">
    <location>
        <begin position="1"/>
        <end position="21"/>
    </location>
</feature>
<feature type="chain" id="PRO_5031239898" evidence="1">
    <location>
        <begin position="22"/>
        <end position="103"/>
    </location>
</feature>
<evidence type="ECO:0000313" key="3">
    <source>
        <dbReference type="Proteomes" id="UP000542353"/>
    </source>
</evidence>
<evidence type="ECO:0000313" key="2">
    <source>
        <dbReference type="EMBL" id="MBB5046583.1"/>
    </source>
</evidence>
<name>A0A7W7Z228_9BRAD</name>
<keyword evidence="1" id="KW-0732">Signal</keyword>
<dbReference type="Proteomes" id="UP000542353">
    <property type="component" value="Unassembled WGS sequence"/>
</dbReference>
<proteinExistence type="predicted"/>
<organism evidence="2 3">
    <name type="scientific">Rhodopseudomonas rhenobacensis</name>
    <dbReference type="NCBI Taxonomy" id="87461"/>
    <lineage>
        <taxon>Bacteria</taxon>
        <taxon>Pseudomonadati</taxon>
        <taxon>Pseudomonadota</taxon>
        <taxon>Alphaproteobacteria</taxon>
        <taxon>Hyphomicrobiales</taxon>
        <taxon>Nitrobacteraceae</taxon>
        <taxon>Rhodopseudomonas</taxon>
    </lineage>
</organism>
<dbReference type="EMBL" id="JACHIH010000005">
    <property type="protein sequence ID" value="MBB5046583.1"/>
    <property type="molecule type" value="Genomic_DNA"/>
</dbReference>
<gene>
    <name evidence="2" type="ORF">HNR60_001331</name>
</gene>
<protein>
    <submittedName>
        <fullName evidence="2">Uncharacterized protein</fullName>
    </submittedName>
</protein>
<accession>A0A7W7Z228</accession>
<keyword evidence="3" id="KW-1185">Reference proteome</keyword>